<dbReference type="EMBL" id="CP118615">
    <property type="protein sequence ID" value="WDZ82843.1"/>
    <property type="molecule type" value="Genomic_DNA"/>
</dbReference>
<dbReference type="Gene3D" id="3.40.50.12780">
    <property type="entry name" value="N-terminal domain of ligase-like"/>
    <property type="match status" value="1"/>
</dbReference>
<evidence type="ECO:0000256" key="1">
    <source>
        <dbReference type="ARBA" id="ARBA00006432"/>
    </source>
</evidence>
<dbReference type="InterPro" id="IPR020845">
    <property type="entry name" value="AMP-binding_CS"/>
</dbReference>
<evidence type="ECO:0000259" key="3">
    <source>
        <dbReference type="Pfam" id="PF23024"/>
    </source>
</evidence>
<protein>
    <submittedName>
        <fullName evidence="4">AMP-binding protein</fullName>
    </submittedName>
</protein>
<evidence type="ECO:0000259" key="2">
    <source>
        <dbReference type="Pfam" id="PF00501"/>
    </source>
</evidence>
<accession>A0ABY7ZIY3</accession>
<dbReference type="Proteomes" id="UP001219605">
    <property type="component" value="Chromosome"/>
</dbReference>
<dbReference type="RefSeq" id="WP_275029190.1">
    <property type="nucleotide sequence ID" value="NZ_CP118615.1"/>
</dbReference>
<evidence type="ECO:0000313" key="5">
    <source>
        <dbReference type="Proteomes" id="UP001219605"/>
    </source>
</evidence>
<gene>
    <name evidence="4" type="ORF">PVK37_20480</name>
</gene>
<reference evidence="4 5" key="1">
    <citation type="submission" date="2023-02" db="EMBL/GenBank/DDBJ databases">
        <authorList>
            <person name="Mo P."/>
        </authorList>
    </citation>
    <scope>NUCLEOTIDE SEQUENCE [LARGE SCALE GENOMIC DNA]</scope>
    <source>
        <strain evidence="4 5">HUAS 3</strain>
    </source>
</reference>
<dbReference type="SUPFAM" id="SSF56801">
    <property type="entry name" value="Acetyl-CoA synthetase-like"/>
    <property type="match status" value="1"/>
</dbReference>
<proteinExistence type="inferred from homology"/>
<dbReference type="PROSITE" id="PS00455">
    <property type="entry name" value="AMP_BINDING"/>
    <property type="match status" value="1"/>
</dbReference>
<sequence length="559" mass="58377">MSTGTLPAVLDYRALARRTAPAVGFFDSRAMTGELTRAALLDDARAAAAGLAHHGIGYGDRIVLVAPTGPDHLVVLLGCLLAGIAPCTVASPPKPGDPASAGVRHLRAALTAVAPAAVVVTDPAVAAAVPAGVPALTVAELRRHGAVPPTALPEPHPDLIHHIQLTSGSTSAPKAVLLTHANVAANVAVLAASTDIRAGRDTIFSWLPLYHDMGLVVTLLALHHDGGLDLMPPVAFVRDPLSWLRHLGQRGATLTAAPPFAYRAAADRQASRPDPGLDLSTLRQAYVGAEPIPVGVLRDFQDTFAGHGLGPDVLLPCYGMAETVLATTLALDAGPTTDTSFGRVRWRRFDRESLDDKRIAAPAVPGRPSRSIVSCGTTVPGLTLRIVDDAGREIRAGQVGAIQVRGTSVMAGYRTPDGVDAPPDGWHDTGDLGVRHDGELYVVGRRKEMLIVRGRNLPPYDVEAVIEEHPQVGTGASAVFSCPTEERGTEPVIAVVETRAATPDWPALRAAVATSVRQVFGLSLAEVVVVPRGGIPRTTSGKRQRAALRAAYLAGDLPS</sequence>
<keyword evidence="5" id="KW-1185">Reference proteome</keyword>
<name>A0ABY7ZIY3_9ACTN</name>
<dbReference type="PANTHER" id="PTHR22754:SF32">
    <property type="entry name" value="DISCO-INTERACTING PROTEIN 2"/>
    <property type="match status" value="1"/>
</dbReference>
<dbReference type="Pfam" id="PF00501">
    <property type="entry name" value="AMP-binding"/>
    <property type="match status" value="1"/>
</dbReference>
<dbReference type="InterPro" id="IPR025110">
    <property type="entry name" value="AMP-bd_C"/>
</dbReference>
<comment type="similarity">
    <text evidence="1">Belongs to the ATP-dependent AMP-binding enzyme family.</text>
</comment>
<feature type="domain" description="AMP-binding enzyme C-terminal" evidence="3">
    <location>
        <begin position="448"/>
        <end position="558"/>
    </location>
</feature>
<dbReference type="Gene3D" id="3.30.300.30">
    <property type="match status" value="1"/>
</dbReference>
<evidence type="ECO:0000313" key="4">
    <source>
        <dbReference type="EMBL" id="WDZ82843.1"/>
    </source>
</evidence>
<dbReference type="InterPro" id="IPR045851">
    <property type="entry name" value="AMP-bd_C_sf"/>
</dbReference>
<dbReference type="InterPro" id="IPR042099">
    <property type="entry name" value="ANL_N_sf"/>
</dbReference>
<dbReference type="InterPro" id="IPR000873">
    <property type="entry name" value="AMP-dep_synth/lig_dom"/>
</dbReference>
<dbReference type="PANTHER" id="PTHR22754">
    <property type="entry name" value="DISCO-INTERACTING PROTEIN 2 DIP2 -RELATED"/>
    <property type="match status" value="1"/>
</dbReference>
<organism evidence="4 5">
    <name type="scientific">Micromonospora cathayae</name>
    <dbReference type="NCBI Taxonomy" id="3028804"/>
    <lineage>
        <taxon>Bacteria</taxon>
        <taxon>Bacillati</taxon>
        <taxon>Actinomycetota</taxon>
        <taxon>Actinomycetes</taxon>
        <taxon>Micromonosporales</taxon>
        <taxon>Micromonosporaceae</taxon>
        <taxon>Micromonospora</taxon>
    </lineage>
</organism>
<dbReference type="Pfam" id="PF23024">
    <property type="entry name" value="AMP-dom_DIP2-like"/>
    <property type="match status" value="1"/>
</dbReference>
<feature type="domain" description="AMP-dependent synthetase/ligase" evidence="2">
    <location>
        <begin position="31"/>
        <end position="413"/>
    </location>
</feature>